<dbReference type="InterPro" id="IPR013325">
    <property type="entry name" value="RNA_pol_sigma_r2"/>
</dbReference>
<dbReference type="InterPro" id="IPR007627">
    <property type="entry name" value="RNA_pol_sigma70_r2"/>
</dbReference>
<dbReference type="Gene3D" id="1.10.1740.10">
    <property type="match status" value="1"/>
</dbReference>
<dbReference type="InterPro" id="IPR013324">
    <property type="entry name" value="RNA_pol_sigma_r3/r4-like"/>
</dbReference>
<dbReference type="PANTHER" id="PTHR43133:SF8">
    <property type="entry name" value="RNA POLYMERASE SIGMA FACTOR HI_1459-RELATED"/>
    <property type="match status" value="1"/>
</dbReference>
<dbReference type="SUPFAM" id="SSF88659">
    <property type="entry name" value="Sigma3 and sigma4 domains of RNA polymerase sigma factors"/>
    <property type="match status" value="1"/>
</dbReference>
<keyword evidence="2" id="KW-0805">Transcription regulation</keyword>
<gene>
    <name evidence="8" type="ORF">A3G49_05675</name>
</gene>
<keyword evidence="3" id="KW-0731">Sigma factor</keyword>
<sequence>MPDDTQNQDTENTHDEIILDGSQKDPRLFEIIVQKYQAPFLRTAKRIVHQREDAEDIVQEAFLKIYSKAKLFKKREGASFKSWAYAVLVNTAISHIRKYKRSHSKDMSWDPVLDSVLPDPAGFGETEKLEIQSVLAGVLKELPPELKTVLEMRYFSDDTYQTIAAKTGLSLENVKIRLHRAKKMAREVISNFI</sequence>
<evidence type="ECO:0000256" key="2">
    <source>
        <dbReference type="ARBA" id="ARBA00023015"/>
    </source>
</evidence>
<protein>
    <recommendedName>
        <fullName evidence="10">RNA polymerase sigma factor</fullName>
    </recommendedName>
</protein>
<feature type="domain" description="RNA polymerase sigma-70 region 2" evidence="6">
    <location>
        <begin position="33"/>
        <end position="101"/>
    </location>
</feature>
<organism evidence="8 9">
    <name type="scientific">Candidatus Sungbacteria bacterium RIFCSPLOWO2_12_FULL_41_11</name>
    <dbReference type="NCBI Taxonomy" id="1802286"/>
    <lineage>
        <taxon>Bacteria</taxon>
        <taxon>Candidatus Sungiibacteriota</taxon>
    </lineage>
</organism>
<proteinExistence type="inferred from homology"/>
<dbReference type="Pfam" id="PF04542">
    <property type="entry name" value="Sigma70_r2"/>
    <property type="match status" value="1"/>
</dbReference>
<dbReference type="SUPFAM" id="SSF88946">
    <property type="entry name" value="Sigma2 domain of RNA polymerase sigma factors"/>
    <property type="match status" value="1"/>
</dbReference>
<evidence type="ECO:0000259" key="7">
    <source>
        <dbReference type="Pfam" id="PF08281"/>
    </source>
</evidence>
<evidence type="ECO:0000256" key="5">
    <source>
        <dbReference type="ARBA" id="ARBA00023163"/>
    </source>
</evidence>
<dbReference type="Gene3D" id="1.10.10.10">
    <property type="entry name" value="Winged helix-like DNA-binding domain superfamily/Winged helix DNA-binding domain"/>
    <property type="match status" value="1"/>
</dbReference>
<keyword evidence="5" id="KW-0804">Transcription</keyword>
<dbReference type="InterPro" id="IPR014284">
    <property type="entry name" value="RNA_pol_sigma-70_dom"/>
</dbReference>
<dbReference type="PANTHER" id="PTHR43133">
    <property type="entry name" value="RNA POLYMERASE ECF-TYPE SIGMA FACTO"/>
    <property type="match status" value="1"/>
</dbReference>
<dbReference type="InterPro" id="IPR036388">
    <property type="entry name" value="WH-like_DNA-bd_sf"/>
</dbReference>
<evidence type="ECO:0000313" key="8">
    <source>
        <dbReference type="EMBL" id="OHA14642.1"/>
    </source>
</evidence>
<comment type="caution">
    <text evidence="8">The sequence shown here is derived from an EMBL/GenBank/DDBJ whole genome shotgun (WGS) entry which is preliminary data.</text>
</comment>
<evidence type="ECO:0000313" key="9">
    <source>
        <dbReference type="Proteomes" id="UP000177171"/>
    </source>
</evidence>
<keyword evidence="4" id="KW-0238">DNA-binding</keyword>
<dbReference type="InterPro" id="IPR013249">
    <property type="entry name" value="RNA_pol_sigma70_r4_t2"/>
</dbReference>
<evidence type="ECO:0000256" key="4">
    <source>
        <dbReference type="ARBA" id="ARBA00023125"/>
    </source>
</evidence>
<comment type="similarity">
    <text evidence="1">Belongs to the sigma-70 factor family. ECF subfamily.</text>
</comment>
<dbReference type="InterPro" id="IPR039425">
    <property type="entry name" value="RNA_pol_sigma-70-like"/>
</dbReference>
<accession>A0A1G2LUU3</accession>
<dbReference type="GO" id="GO:0016987">
    <property type="term" value="F:sigma factor activity"/>
    <property type="evidence" value="ECO:0007669"/>
    <property type="project" value="UniProtKB-KW"/>
</dbReference>
<dbReference type="EMBL" id="MHQY01000005">
    <property type="protein sequence ID" value="OHA14642.1"/>
    <property type="molecule type" value="Genomic_DNA"/>
</dbReference>
<dbReference type="GO" id="GO:0006352">
    <property type="term" value="P:DNA-templated transcription initiation"/>
    <property type="evidence" value="ECO:0007669"/>
    <property type="project" value="InterPro"/>
</dbReference>
<evidence type="ECO:0000259" key="6">
    <source>
        <dbReference type="Pfam" id="PF04542"/>
    </source>
</evidence>
<evidence type="ECO:0008006" key="10">
    <source>
        <dbReference type="Google" id="ProtNLM"/>
    </source>
</evidence>
<evidence type="ECO:0000256" key="1">
    <source>
        <dbReference type="ARBA" id="ARBA00010641"/>
    </source>
</evidence>
<dbReference type="Proteomes" id="UP000177171">
    <property type="component" value="Unassembled WGS sequence"/>
</dbReference>
<dbReference type="NCBIfam" id="TIGR02937">
    <property type="entry name" value="sigma70-ECF"/>
    <property type="match status" value="1"/>
</dbReference>
<dbReference type="AlphaFoldDB" id="A0A1G2LUU3"/>
<dbReference type="GO" id="GO:0003677">
    <property type="term" value="F:DNA binding"/>
    <property type="evidence" value="ECO:0007669"/>
    <property type="project" value="UniProtKB-KW"/>
</dbReference>
<dbReference type="Pfam" id="PF08281">
    <property type="entry name" value="Sigma70_r4_2"/>
    <property type="match status" value="1"/>
</dbReference>
<name>A0A1G2LUU3_9BACT</name>
<evidence type="ECO:0000256" key="3">
    <source>
        <dbReference type="ARBA" id="ARBA00023082"/>
    </source>
</evidence>
<feature type="domain" description="RNA polymerase sigma factor 70 region 4 type 2" evidence="7">
    <location>
        <begin position="138"/>
        <end position="183"/>
    </location>
</feature>
<dbReference type="CDD" id="cd06171">
    <property type="entry name" value="Sigma70_r4"/>
    <property type="match status" value="1"/>
</dbReference>
<reference evidence="8 9" key="1">
    <citation type="journal article" date="2016" name="Nat. Commun.">
        <title>Thousands of microbial genomes shed light on interconnected biogeochemical processes in an aquifer system.</title>
        <authorList>
            <person name="Anantharaman K."/>
            <person name="Brown C.T."/>
            <person name="Hug L.A."/>
            <person name="Sharon I."/>
            <person name="Castelle C.J."/>
            <person name="Probst A.J."/>
            <person name="Thomas B.C."/>
            <person name="Singh A."/>
            <person name="Wilkins M.J."/>
            <person name="Karaoz U."/>
            <person name="Brodie E.L."/>
            <person name="Williams K.H."/>
            <person name="Hubbard S.S."/>
            <person name="Banfield J.F."/>
        </authorList>
    </citation>
    <scope>NUCLEOTIDE SEQUENCE [LARGE SCALE GENOMIC DNA]</scope>
</reference>